<proteinExistence type="predicted"/>
<reference evidence="1 2" key="1">
    <citation type="submission" date="2024-01" db="EMBL/GenBank/DDBJ databases">
        <title>Genome assemblies of Stephania.</title>
        <authorList>
            <person name="Yang L."/>
        </authorList>
    </citation>
    <scope>NUCLEOTIDE SEQUENCE [LARGE SCALE GENOMIC DNA]</scope>
    <source>
        <strain evidence="1">JXDWG</strain>
        <tissue evidence="1">Leaf</tissue>
    </source>
</reference>
<name>A0AAP0JVF1_9MAGN</name>
<protein>
    <submittedName>
        <fullName evidence="1">Uncharacterized protein</fullName>
    </submittedName>
</protein>
<accession>A0AAP0JVF1</accession>
<comment type="caution">
    <text evidence="1">The sequence shown here is derived from an EMBL/GenBank/DDBJ whole genome shotgun (WGS) entry which is preliminary data.</text>
</comment>
<gene>
    <name evidence="1" type="ORF">Scep_009348</name>
</gene>
<dbReference type="AlphaFoldDB" id="A0AAP0JVF1"/>
<sequence length="206" mass="22156">MFDRSDNAPPRRCRCRADATAEIAPSPQSQPPPLAAVAPHRCRLADAAATAAPLSLPALPRHSGSAAERRRRRCLSLLPSLYSFLLVVHGIGLRRAALSAAGAIAAPLPARRRRLRVVPPLPLHVWPFASPLEPLSAAGYCWPCWRPLLASLVVHCRRSLVVRCSVAAAARWSSVAPPPPLSLSWPISSLTLSLFSNVVETCVLMP</sequence>
<organism evidence="1 2">
    <name type="scientific">Stephania cephalantha</name>
    <dbReference type="NCBI Taxonomy" id="152367"/>
    <lineage>
        <taxon>Eukaryota</taxon>
        <taxon>Viridiplantae</taxon>
        <taxon>Streptophyta</taxon>
        <taxon>Embryophyta</taxon>
        <taxon>Tracheophyta</taxon>
        <taxon>Spermatophyta</taxon>
        <taxon>Magnoliopsida</taxon>
        <taxon>Ranunculales</taxon>
        <taxon>Menispermaceae</taxon>
        <taxon>Menispermoideae</taxon>
        <taxon>Cissampelideae</taxon>
        <taxon>Stephania</taxon>
    </lineage>
</organism>
<dbReference type="EMBL" id="JBBNAG010000004">
    <property type="protein sequence ID" value="KAK9139667.1"/>
    <property type="molecule type" value="Genomic_DNA"/>
</dbReference>
<evidence type="ECO:0000313" key="1">
    <source>
        <dbReference type="EMBL" id="KAK9139667.1"/>
    </source>
</evidence>
<keyword evidence="2" id="KW-1185">Reference proteome</keyword>
<dbReference type="Proteomes" id="UP001419268">
    <property type="component" value="Unassembled WGS sequence"/>
</dbReference>
<evidence type="ECO:0000313" key="2">
    <source>
        <dbReference type="Proteomes" id="UP001419268"/>
    </source>
</evidence>